<dbReference type="EMBL" id="PUIA01000069">
    <property type="protein sequence ID" value="PQO26044.1"/>
    <property type="molecule type" value="Genomic_DNA"/>
</dbReference>
<dbReference type="Proteomes" id="UP000240009">
    <property type="component" value="Unassembled WGS sequence"/>
</dbReference>
<keyword evidence="7" id="KW-0223">Dioxygenase</keyword>
<dbReference type="PROSITE" id="PS51318">
    <property type="entry name" value="TAT"/>
    <property type="match status" value="1"/>
</dbReference>
<dbReference type="SUPFAM" id="SSF53213">
    <property type="entry name" value="LigB-like"/>
    <property type="match status" value="1"/>
</dbReference>
<dbReference type="InterPro" id="IPR014436">
    <property type="entry name" value="Extradiol_dOase_DODA"/>
</dbReference>
<keyword evidence="3" id="KW-0479">Metal-binding</keyword>
<feature type="domain" description="Extradiol ring-cleavage dioxygenase class III enzyme subunit B" evidence="6">
    <location>
        <begin position="79"/>
        <end position="306"/>
    </location>
</feature>
<dbReference type="AlphaFoldDB" id="A0A2S8F2A2"/>
<keyword evidence="4" id="KW-0862">Zinc</keyword>
<comment type="similarity">
    <text evidence="2">Belongs to the DODA-type extradiol aromatic ring-opening dioxygenase family.</text>
</comment>
<dbReference type="GO" id="GO:0008198">
    <property type="term" value="F:ferrous iron binding"/>
    <property type="evidence" value="ECO:0007669"/>
    <property type="project" value="InterPro"/>
</dbReference>
<proteinExistence type="inferred from homology"/>
<dbReference type="InterPro" id="IPR006311">
    <property type="entry name" value="TAT_signal"/>
</dbReference>
<dbReference type="PANTHER" id="PTHR30096:SF0">
    <property type="entry name" value="4,5-DOPA DIOXYGENASE EXTRADIOL-LIKE PROTEIN"/>
    <property type="match status" value="1"/>
</dbReference>
<dbReference type="PANTHER" id="PTHR30096">
    <property type="entry name" value="4,5-DOPA DIOXYGENASE EXTRADIOL-LIKE PROTEIN"/>
    <property type="match status" value="1"/>
</dbReference>
<evidence type="ECO:0000256" key="5">
    <source>
        <dbReference type="ARBA" id="ARBA00023002"/>
    </source>
</evidence>
<evidence type="ECO:0000313" key="7">
    <source>
        <dbReference type="EMBL" id="PQO26044.1"/>
    </source>
</evidence>
<organism evidence="7 8">
    <name type="scientific">Blastopirellula marina</name>
    <dbReference type="NCBI Taxonomy" id="124"/>
    <lineage>
        <taxon>Bacteria</taxon>
        <taxon>Pseudomonadati</taxon>
        <taxon>Planctomycetota</taxon>
        <taxon>Planctomycetia</taxon>
        <taxon>Pirellulales</taxon>
        <taxon>Pirellulaceae</taxon>
        <taxon>Blastopirellula</taxon>
    </lineage>
</organism>
<dbReference type="GO" id="GO:0016702">
    <property type="term" value="F:oxidoreductase activity, acting on single donors with incorporation of molecular oxygen, incorporation of two atoms of oxygen"/>
    <property type="evidence" value="ECO:0007669"/>
    <property type="project" value="UniProtKB-ARBA"/>
</dbReference>
<reference evidence="7 8" key="1">
    <citation type="submission" date="2018-02" db="EMBL/GenBank/DDBJ databases">
        <title>Comparative genomes isolates from brazilian mangrove.</title>
        <authorList>
            <person name="Araujo J.E."/>
            <person name="Taketani R.G."/>
            <person name="Silva M.C.P."/>
            <person name="Loureco M.V."/>
            <person name="Andreote F.D."/>
        </authorList>
    </citation>
    <scope>NUCLEOTIDE SEQUENCE [LARGE SCALE GENOMIC DNA]</scope>
    <source>
        <strain evidence="7 8">HEX-2 MGV</strain>
    </source>
</reference>
<name>A0A2S8F2A2_9BACT</name>
<dbReference type="Gene3D" id="3.40.830.10">
    <property type="entry name" value="LigB-like"/>
    <property type="match status" value="1"/>
</dbReference>
<comment type="cofactor">
    <cofactor evidence="1">
        <name>Zn(2+)</name>
        <dbReference type="ChEBI" id="CHEBI:29105"/>
    </cofactor>
</comment>
<evidence type="ECO:0000256" key="2">
    <source>
        <dbReference type="ARBA" id="ARBA00007581"/>
    </source>
</evidence>
<evidence type="ECO:0000256" key="4">
    <source>
        <dbReference type="ARBA" id="ARBA00022833"/>
    </source>
</evidence>
<dbReference type="GO" id="GO:0008270">
    <property type="term" value="F:zinc ion binding"/>
    <property type="evidence" value="ECO:0007669"/>
    <property type="project" value="InterPro"/>
</dbReference>
<keyword evidence="5" id="KW-0560">Oxidoreductase</keyword>
<dbReference type="Pfam" id="PF02900">
    <property type="entry name" value="LigB"/>
    <property type="match status" value="1"/>
</dbReference>
<evidence type="ECO:0000313" key="8">
    <source>
        <dbReference type="Proteomes" id="UP000240009"/>
    </source>
</evidence>
<dbReference type="PIRSF" id="PIRSF006157">
    <property type="entry name" value="Doxgns_DODA"/>
    <property type="match status" value="1"/>
</dbReference>
<sequence length="309" mass="33845">MVSMDVTSNNGQSPISRRAFTSELLAGGVAMAISSQSTGQAWAEPSEVGTDSTARMPVIFIAHGSPELAVDPVRGAPFTKWGKELARPKAILVVSAHWEKTRPVMLSSTQPTGLVYDFSGFPRPLYEVRYDAPAAKELASRIESILPKSSVARSDRGLDHGAWTPLVHLYPQADVPVLQISMPSREGPQGLFDFGQALAPLRDEGVLIVGSGNITHPMQELRRGLPRQTPTFAQDFDDWAKAAIEGRHYDVLMDYATKGPEVQRNHPTPDHFLPLLVTAGAASVHEGKPKFVLEEFEYNLFSRRSVEFS</sequence>
<evidence type="ECO:0000259" key="6">
    <source>
        <dbReference type="Pfam" id="PF02900"/>
    </source>
</evidence>
<evidence type="ECO:0000256" key="3">
    <source>
        <dbReference type="ARBA" id="ARBA00022723"/>
    </source>
</evidence>
<evidence type="ECO:0000256" key="1">
    <source>
        <dbReference type="ARBA" id="ARBA00001947"/>
    </source>
</evidence>
<comment type="caution">
    <text evidence="7">The sequence shown here is derived from an EMBL/GenBank/DDBJ whole genome shotgun (WGS) entry which is preliminary data.</text>
</comment>
<dbReference type="CDD" id="cd07363">
    <property type="entry name" value="45_DOPA_Dioxygenase"/>
    <property type="match status" value="1"/>
</dbReference>
<accession>A0A2S8F2A2</accession>
<protein>
    <submittedName>
        <fullName evidence="7">Dioxygenase</fullName>
    </submittedName>
</protein>
<dbReference type="InterPro" id="IPR004183">
    <property type="entry name" value="Xdiol_dOase_suB"/>
</dbReference>
<gene>
    <name evidence="7" type="ORF">C5Y96_21575</name>
</gene>